<accession>A0A2S0PBY1</accession>
<evidence type="ECO:0000313" key="3">
    <source>
        <dbReference type="Proteomes" id="UP000244173"/>
    </source>
</evidence>
<feature type="signal peptide" evidence="1">
    <location>
        <begin position="1"/>
        <end position="21"/>
    </location>
</feature>
<dbReference type="AlphaFoldDB" id="A0A2S0PBY1"/>
<dbReference type="EMBL" id="CP028519">
    <property type="protein sequence ID" value="AVY94842.1"/>
    <property type="molecule type" value="Genomic_DNA"/>
</dbReference>
<feature type="chain" id="PRO_5015515410" description="DUF3108 domain-containing protein" evidence="1">
    <location>
        <begin position="22"/>
        <end position="231"/>
    </location>
</feature>
<keyword evidence="3" id="KW-1185">Reference proteome</keyword>
<evidence type="ECO:0000256" key="1">
    <source>
        <dbReference type="SAM" id="SignalP"/>
    </source>
</evidence>
<dbReference type="RefSeq" id="WP_107889630.1">
    <property type="nucleotide sequence ID" value="NZ_CP028519.1"/>
</dbReference>
<sequence>MKKMALMAALLCSGWLLQAQAAGPGKAGKADKALAGHYYLQGVREMGSELLLKADGRFEWAISYGAMDQYAKGSWRVNAGKVVLQTASTDKDPVFRPFRDEEMRVRKPAEDGYWVAIVGMPGVGPMRGVEVTFESASGKTATAVSDRAGDAMVEMPASETWARAGLRREGSKAPLQWFDLAPDRAGQRLSAFAVDDIDYVREQPFQRLTLTVKGDKLVMEEGGGGLVYQRQ</sequence>
<reference evidence="2 3" key="1">
    <citation type="submission" date="2018-04" db="EMBL/GenBank/DDBJ databases">
        <title>Denitrifier Microvirgula.</title>
        <authorList>
            <person name="Anderson E."/>
            <person name="Jang J."/>
            <person name="Ishii S."/>
        </authorList>
    </citation>
    <scope>NUCLEOTIDE SEQUENCE [LARGE SCALE GENOMIC DNA]</scope>
    <source>
        <strain evidence="2 3">BE2.4</strain>
    </source>
</reference>
<evidence type="ECO:0008006" key="4">
    <source>
        <dbReference type="Google" id="ProtNLM"/>
    </source>
</evidence>
<dbReference type="KEGG" id="maer:DAI18_12930"/>
<dbReference type="Proteomes" id="UP000244173">
    <property type="component" value="Chromosome"/>
</dbReference>
<protein>
    <recommendedName>
        <fullName evidence="4">DUF3108 domain-containing protein</fullName>
    </recommendedName>
</protein>
<dbReference type="STRING" id="1122240.GCA_000620105_02641"/>
<proteinExistence type="predicted"/>
<name>A0A2S0PBY1_9NEIS</name>
<keyword evidence="1" id="KW-0732">Signal</keyword>
<evidence type="ECO:0000313" key="2">
    <source>
        <dbReference type="EMBL" id="AVY94842.1"/>
    </source>
</evidence>
<gene>
    <name evidence="2" type="ORF">DAI18_12930</name>
</gene>
<organism evidence="2 3">
    <name type="scientific">Microvirgula aerodenitrificans</name>
    <dbReference type="NCBI Taxonomy" id="57480"/>
    <lineage>
        <taxon>Bacteria</taxon>
        <taxon>Pseudomonadati</taxon>
        <taxon>Pseudomonadota</taxon>
        <taxon>Betaproteobacteria</taxon>
        <taxon>Neisseriales</taxon>
        <taxon>Aquaspirillaceae</taxon>
        <taxon>Microvirgula</taxon>
    </lineage>
</organism>
<dbReference type="OrthoDB" id="9812708at2"/>